<dbReference type="RefSeq" id="XP_025468833.1">
    <property type="nucleotide sequence ID" value="XM_025611430.1"/>
</dbReference>
<sequence length="64" mass="6690">MEEINIPSPSAILGTHRPSTSAGGLSRSSVSPQKPTVGQPGTARDQSKPKQSKSRNGTVSLLLY</sequence>
<name>A0A317WWN6_9EURO</name>
<gene>
    <name evidence="2" type="ORF">BO94DRAFT_533941</name>
</gene>
<keyword evidence="3" id="KW-1185">Reference proteome</keyword>
<feature type="region of interest" description="Disordered" evidence="1">
    <location>
        <begin position="1"/>
        <end position="64"/>
    </location>
</feature>
<organism evidence="2 3">
    <name type="scientific">Aspergillus sclerotioniger CBS 115572</name>
    <dbReference type="NCBI Taxonomy" id="1450535"/>
    <lineage>
        <taxon>Eukaryota</taxon>
        <taxon>Fungi</taxon>
        <taxon>Dikarya</taxon>
        <taxon>Ascomycota</taxon>
        <taxon>Pezizomycotina</taxon>
        <taxon>Eurotiomycetes</taxon>
        <taxon>Eurotiomycetidae</taxon>
        <taxon>Eurotiales</taxon>
        <taxon>Aspergillaceae</taxon>
        <taxon>Aspergillus</taxon>
        <taxon>Aspergillus subgen. Circumdati</taxon>
    </lineage>
</organism>
<dbReference type="EMBL" id="MSFK01000010">
    <property type="protein sequence ID" value="PWY90455.1"/>
    <property type="molecule type" value="Genomic_DNA"/>
</dbReference>
<feature type="compositionally biased region" description="Polar residues" evidence="1">
    <location>
        <begin position="54"/>
        <end position="64"/>
    </location>
</feature>
<protein>
    <submittedName>
        <fullName evidence="2">Uncharacterized protein</fullName>
    </submittedName>
</protein>
<dbReference type="GeneID" id="37113573"/>
<evidence type="ECO:0000313" key="3">
    <source>
        <dbReference type="Proteomes" id="UP000246702"/>
    </source>
</evidence>
<dbReference type="STRING" id="1450535.A0A317WWN6"/>
<proteinExistence type="predicted"/>
<feature type="compositionally biased region" description="Polar residues" evidence="1">
    <location>
        <begin position="17"/>
        <end position="36"/>
    </location>
</feature>
<comment type="caution">
    <text evidence="2">The sequence shown here is derived from an EMBL/GenBank/DDBJ whole genome shotgun (WGS) entry which is preliminary data.</text>
</comment>
<accession>A0A317WWN6</accession>
<evidence type="ECO:0000256" key="1">
    <source>
        <dbReference type="SAM" id="MobiDB-lite"/>
    </source>
</evidence>
<reference evidence="2 3" key="1">
    <citation type="submission" date="2016-12" db="EMBL/GenBank/DDBJ databases">
        <title>The genomes of Aspergillus section Nigri reveals drivers in fungal speciation.</title>
        <authorList>
            <consortium name="DOE Joint Genome Institute"/>
            <person name="Vesth T.C."/>
            <person name="Nybo J."/>
            <person name="Theobald S."/>
            <person name="Brandl J."/>
            <person name="Frisvad J.C."/>
            <person name="Nielsen K.F."/>
            <person name="Lyhne E.K."/>
            <person name="Kogle M.E."/>
            <person name="Kuo A."/>
            <person name="Riley R."/>
            <person name="Clum A."/>
            <person name="Nolan M."/>
            <person name="Lipzen A."/>
            <person name="Salamov A."/>
            <person name="Henrissat B."/>
            <person name="Wiebenga A."/>
            <person name="De Vries R.P."/>
            <person name="Grigoriev I.V."/>
            <person name="Mortensen U.H."/>
            <person name="Andersen M.R."/>
            <person name="Baker S.E."/>
        </authorList>
    </citation>
    <scope>NUCLEOTIDE SEQUENCE [LARGE SCALE GENOMIC DNA]</scope>
    <source>
        <strain evidence="2 3">CBS 115572</strain>
    </source>
</reference>
<dbReference type="Proteomes" id="UP000246702">
    <property type="component" value="Unassembled WGS sequence"/>
</dbReference>
<dbReference type="AlphaFoldDB" id="A0A317WWN6"/>
<evidence type="ECO:0000313" key="2">
    <source>
        <dbReference type="EMBL" id="PWY90455.1"/>
    </source>
</evidence>